<dbReference type="AlphaFoldDB" id="A0A1D8R0C8"/>
<keyword evidence="2" id="KW-0614">Plasmid</keyword>
<dbReference type="Proteomes" id="UP000175973">
    <property type="component" value="Plasmid unnamed3"/>
</dbReference>
<dbReference type="PANTHER" id="PTHR37691">
    <property type="entry name" value="BLR3518 PROTEIN"/>
    <property type="match status" value="1"/>
</dbReference>
<feature type="signal peptide" evidence="1">
    <location>
        <begin position="1"/>
        <end position="22"/>
    </location>
</feature>
<geneLocation type="plasmid" evidence="2 3">
    <name>unnamed3</name>
</geneLocation>
<dbReference type="EMBL" id="CP015167">
    <property type="protein sequence ID" value="AOW48041.1"/>
    <property type="molecule type" value="Genomic_DNA"/>
</dbReference>
<dbReference type="InterPro" id="IPR027396">
    <property type="entry name" value="DsrEFH-like"/>
</dbReference>
<evidence type="ECO:0000313" key="3">
    <source>
        <dbReference type="Proteomes" id="UP000175973"/>
    </source>
</evidence>
<dbReference type="PANTHER" id="PTHR37691:SF1">
    <property type="entry name" value="BLR3518 PROTEIN"/>
    <property type="match status" value="1"/>
</dbReference>
<dbReference type="Pfam" id="PF02635">
    <property type="entry name" value="DsrE"/>
    <property type="match status" value="1"/>
</dbReference>
<reference evidence="3" key="1">
    <citation type="submission" date="2016-04" db="EMBL/GenBank/DDBJ databases">
        <authorList>
            <person name="Jeon C.O."/>
            <person name="Cho G.Y."/>
            <person name="Jeong H.I."/>
            <person name="Kim K.H."/>
        </authorList>
    </citation>
    <scope>NUCLEOTIDE SEQUENCE [LARGE SCALE GENOMIC DNA]</scope>
    <source>
        <strain evidence="3">LMG 1590</strain>
        <plasmid evidence="3">unnamed3</plasmid>
    </source>
</reference>
<dbReference type="Gene3D" id="3.40.1260.10">
    <property type="entry name" value="DsrEFH-like"/>
    <property type="match status" value="1"/>
</dbReference>
<name>A0A1D8R0C8_9PROT</name>
<evidence type="ECO:0000256" key="1">
    <source>
        <dbReference type="SAM" id="SignalP"/>
    </source>
</evidence>
<dbReference type="RefSeq" id="WP_070324351.1">
    <property type="nucleotide sequence ID" value="NZ_CP015167.1"/>
</dbReference>
<dbReference type="SUPFAM" id="SSF75169">
    <property type="entry name" value="DsrEFH-like"/>
    <property type="match status" value="1"/>
</dbReference>
<keyword evidence="1" id="KW-0732">Signal</keyword>
<feature type="chain" id="PRO_5009111551" evidence="1">
    <location>
        <begin position="23"/>
        <end position="187"/>
    </location>
</feature>
<accession>A0A1D8R0C8</accession>
<proteinExistence type="predicted"/>
<dbReference type="KEGG" id="aasc:A4S02_14525"/>
<sequence length="187" mass="20130">MRRFAKVFVLVNLALAASTAFAQHNFSDPGFWTTPTIQSYGKMHMLPNAAYKPEKDATYKIVFSLTKGSKTPADVNPSLDHVARTVNLYVASGVPVSHLKFVAIAYGEATSLALSDEAYRAKFGSANPNLPLIASLRKAGVDVAVCGQAVAEHQFTYADVDKSVTTALSGLTTITTLEHEGYDLMPM</sequence>
<keyword evidence="3" id="KW-1185">Reference proteome</keyword>
<gene>
    <name evidence="2" type="ORF">A4S02_14525</name>
</gene>
<organism evidence="2 3">
    <name type="scientific">Acetobacter ascendens</name>
    <dbReference type="NCBI Taxonomy" id="481146"/>
    <lineage>
        <taxon>Bacteria</taxon>
        <taxon>Pseudomonadati</taxon>
        <taxon>Pseudomonadota</taxon>
        <taxon>Alphaproteobacteria</taxon>
        <taxon>Acetobacterales</taxon>
        <taxon>Acetobacteraceae</taxon>
        <taxon>Acetobacter</taxon>
    </lineage>
</organism>
<protein>
    <submittedName>
        <fullName evidence="2">Sulfur reduction protein DsrE</fullName>
    </submittedName>
</protein>
<dbReference type="InterPro" id="IPR003787">
    <property type="entry name" value="Sulphur_relay_DsrE/F-like"/>
</dbReference>
<evidence type="ECO:0000313" key="2">
    <source>
        <dbReference type="EMBL" id="AOW48041.1"/>
    </source>
</evidence>